<dbReference type="Gene3D" id="3.10.310.10">
    <property type="entry name" value="Diaminopimelate Epimerase, Chain A, domain 1"/>
    <property type="match status" value="2"/>
</dbReference>
<dbReference type="STRING" id="1675527.AIOL_001058"/>
<dbReference type="PATRIC" id="fig|1675527.3.peg.1127"/>
<sequence length="341" mass="36778">MRSDIVIQIVSAHAEGEVGNVITGGVAPPPGETLWAQRDNLAADGALRDLLLHEPRGGVFKHINMLVPPKDPRAAMGFLIMEPVHTPPMSGSNAICVATVCLETGLVPMVEPVTEFILEAPAGPIPIRAECRDGRAESIEFTNVPSFADKLDQKLEVGGLGTLTVDTAWGGDSYCIARADEIGLELRPEEGREIAELGARITRAANEQIGFQHPTQPWDFISFCQFAAPVTEIDGVKTGRNAVVIDPGKIDRSPCGTGTSARMAVLHARGELRAGDAFTSRSIIDGRFDCRLTAVTQIGDRPAIIPSIKGRAWITGTHQVMRDPNDPWPRGYRVGDTWPLR</sequence>
<dbReference type="FunFam" id="3.10.310.10:FF:000005">
    <property type="entry name" value="Proline racemase"/>
    <property type="match status" value="1"/>
</dbReference>
<dbReference type="Proteomes" id="UP000037178">
    <property type="component" value="Unassembled WGS sequence"/>
</dbReference>
<protein>
    <submittedName>
        <fullName evidence="3">2-methylaconitate racemase</fullName>
    </submittedName>
</protein>
<comment type="caution">
    <text evidence="3">The sequence shown here is derived from an EMBL/GenBank/DDBJ whole genome shotgun (WGS) entry which is preliminary data.</text>
</comment>
<dbReference type="RefSeq" id="WP_049642034.1">
    <property type="nucleotide sequence ID" value="NZ_LFTY01000002.1"/>
</dbReference>
<feature type="active site" description="Proton acceptor" evidence="2">
    <location>
        <position position="90"/>
    </location>
</feature>
<gene>
    <name evidence="3" type="ORF">AIOL_001058</name>
</gene>
<feature type="active site" description="Proton donor" evidence="2">
    <location>
        <position position="255"/>
    </location>
</feature>
<dbReference type="PANTHER" id="PTHR33442">
    <property type="entry name" value="TRANS-3-HYDROXY-L-PROLINE DEHYDRATASE"/>
    <property type="match status" value="1"/>
</dbReference>
<dbReference type="InterPro" id="IPR008794">
    <property type="entry name" value="Pro_racemase_fam"/>
</dbReference>
<dbReference type="PIRSF" id="PIRSF029792">
    <property type="entry name" value="Pro_racemase"/>
    <property type="match status" value="1"/>
</dbReference>
<evidence type="ECO:0000256" key="1">
    <source>
        <dbReference type="ARBA" id="ARBA00007529"/>
    </source>
</evidence>
<dbReference type="OrthoDB" id="181267at2"/>
<evidence type="ECO:0000256" key="2">
    <source>
        <dbReference type="PIRSR" id="PIRSR029792-1"/>
    </source>
</evidence>
<dbReference type="Pfam" id="PF05544">
    <property type="entry name" value="Pro_racemase"/>
    <property type="match status" value="1"/>
</dbReference>
<dbReference type="GO" id="GO:0047580">
    <property type="term" value="F:4-hydroxyproline epimerase activity"/>
    <property type="evidence" value="ECO:0007669"/>
    <property type="project" value="TreeGrafter"/>
</dbReference>
<dbReference type="NCBIfam" id="NF047722">
    <property type="entry name" value="T3LHypDht"/>
    <property type="match status" value="1"/>
</dbReference>
<organism evidence="3 4">
    <name type="scientific">Candidatus Rhodobacter oscarellae</name>
    <dbReference type="NCBI Taxonomy" id="1675527"/>
    <lineage>
        <taxon>Bacteria</taxon>
        <taxon>Pseudomonadati</taxon>
        <taxon>Pseudomonadota</taxon>
        <taxon>Alphaproteobacteria</taxon>
        <taxon>Rhodobacterales</taxon>
        <taxon>Rhodobacter group</taxon>
        <taxon>Rhodobacter</taxon>
    </lineage>
</organism>
<evidence type="ECO:0000313" key="4">
    <source>
        <dbReference type="Proteomes" id="UP000037178"/>
    </source>
</evidence>
<dbReference type="PANTHER" id="PTHR33442:SF5">
    <property type="entry name" value="BIFUNCTIONAL TRANS-3-HYDROXY-L-PROLINE DEHYDRATASE_2-EPIMERASE"/>
    <property type="match status" value="1"/>
</dbReference>
<dbReference type="SFLD" id="SFLDS00028">
    <property type="entry name" value="Proline_Racemase"/>
    <property type="match status" value="1"/>
</dbReference>
<name>A0A0J9DZM3_9RHOB</name>
<accession>A0A0J9DZM3</accession>
<reference evidence="3 4" key="1">
    <citation type="submission" date="2015-06" db="EMBL/GenBank/DDBJ databases">
        <title>Draft genome sequence of an Alphaproteobacteria species associated to the Mediterranean sponge Oscarella lobularis.</title>
        <authorList>
            <person name="Jourda C."/>
            <person name="Santini S."/>
            <person name="Claverie J.-M."/>
        </authorList>
    </citation>
    <scope>NUCLEOTIDE SEQUENCE [LARGE SCALE GENOMIC DNA]</scope>
    <source>
        <strain evidence="3">IGS</strain>
    </source>
</reference>
<keyword evidence="4" id="KW-1185">Reference proteome</keyword>
<dbReference type="EMBL" id="LFTY01000002">
    <property type="protein sequence ID" value="KMW56106.1"/>
    <property type="molecule type" value="Genomic_DNA"/>
</dbReference>
<dbReference type="AlphaFoldDB" id="A0A0J9DZM3"/>
<comment type="similarity">
    <text evidence="1">Belongs to the proline racemase family.</text>
</comment>
<dbReference type="SUPFAM" id="SSF54506">
    <property type="entry name" value="Diaminopimelate epimerase-like"/>
    <property type="match status" value="1"/>
</dbReference>
<evidence type="ECO:0000313" key="3">
    <source>
        <dbReference type="EMBL" id="KMW56106.1"/>
    </source>
</evidence>
<proteinExistence type="inferred from homology"/>